<dbReference type="InterPro" id="IPR036269">
    <property type="entry name" value="Rho_N_sf"/>
</dbReference>
<dbReference type="InterPro" id="IPR041703">
    <property type="entry name" value="Rho_factor_ATP-bd"/>
</dbReference>
<organism evidence="13 14">
    <name type="scientific">Geothrix oryzae</name>
    <dbReference type="NCBI Taxonomy" id="2927975"/>
    <lineage>
        <taxon>Bacteria</taxon>
        <taxon>Pseudomonadati</taxon>
        <taxon>Acidobacteriota</taxon>
        <taxon>Holophagae</taxon>
        <taxon>Holophagales</taxon>
        <taxon>Holophagaceae</taxon>
        <taxon>Geothrix</taxon>
    </lineage>
</organism>
<dbReference type="PANTHER" id="PTHR46425:SF1">
    <property type="entry name" value="TRANSCRIPTION TERMINATION FACTOR RHO"/>
    <property type="match status" value="1"/>
</dbReference>
<dbReference type="NCBIfam" id="NF006886">
    <property type="entry name" value="PRK09376.1"/>
    <property type="match status" value="1"/>
</dbReference>
<dbReference type="NCBIfam" id="TIGR00767">
    <property type="entry name" value="rho"/>
    <property type="match status" value="1"/>
</dbReference>
<evidence type="ECO:0000313" key="14">
    <source>
        <dbReference type="Proteomes" id="UP001242010"/>
    </source>
</evidence>
<dbReference type="EC" id="3.6.4.-" evidence="9 10"/>
<keyword evidence="7 9" id="KW-0805">Transcription regulation</keyword>
<dbReference type="InterPro" id="IPR004665">
    <property type="entry name" value="Term_rho"/>
</dbReference>
<comment type="function">
    <text evidence="9">Facilitates transcription termination by a mechanism that involves Rho binding to the nascent RNA, activation of Rho's RNA-dependent ATPase activity, and release of the mRNA from the DNA template.</text>
</comment>
<dbReference type="SMART" id="SM00959">
    <property type="entry name" value="Rho_N"/>
    <property type="match status" value="1"/>
</dbReference>
<evidence type="ECO:0000313" key="13">
    <source>
        <dbReference type="EMBL" id="BDU69770.1"/>
    </source>
</evidence>
<dbReference type="SUPFAM" id="SSF50249">
    <property type="entry name" value="Nucleic acid-binding proteins"/>
    <property type="match status" value="1"/>
</dbReference>
<dbReference type="Pfam" id="PF00006">
    <property type="entry name" value="ATP-synt_ab"/>
    <property type="match status" value="1"/>
</dbReference>
<evidence type="ECO:0000256" key="9">
    <source>
        <dbReference type="HAMAP-Rule" id="MF_01884"/>
    </source>
</evidence>
<dbReference type="Gene3D" id="3.40.50.300">
    <property type="entry name" value="P-loop containing nucleotide triphosphate hydrolases"/>
    <property type="match status" value="1"/>
</dbReference>
<gene>
    <name evidence="9 13" type="primary">rho</name>
    <name evidence="13" type="ORF">GETHOR_18710</name>
</gene>
<dbReference type="EMBL" id="AP027079">
    <property type="protein sequence ID" value="BDU69770.1"/>
    <property type="molecule type" value="Genomic_DNA"/>
</dbReference>
<dbReference type="InterPro" id="IPR011112">
    <property type="entry name" value="Rho-like_N"/>
</dbReference>
<reference evidence="14" key="1">
    <citation type="journal article" date="2023" name="Int. J. Syst. Evol. Microbiol.">
        <title>Mesoterricola silvestris gen. nov., sp. nov., Mesoterricola sediminis sp. nov., Geothrix oryzae sp. nov., Geothrix edaphica sp. nov., Geothrix rubra sp. nov., and Geothrix limicola sp. nov., six novel members of Acidobacteriota isolated from soils.</title>
        <authorList>
            <person name="Itoh H."/>
            <person name="Sugisawa Y."/>
            <person name="Mise K."/>
            <person name="Xu Z."/>
            <person name="Kuniyasu M."/>
            <person name="Ushijima N."/>
            <person name="Kawano K."/>
            <person name="Kobayashi E."/>
            <person name="Shiratori Y."/>
            <person name="Masuda Y."/>
            <person name="Senoo K."/>
        </authorList>
    </citation>
    <scope>NUCLEOTIDE SEQUENCE [LARGE SCALE GENOMIC DNA]</scope>
    <source>
        <strain evidence="14">Red222</strain>
    </source>
</reference>
<comment type="subunit">
    <text evidence="9">Homohexamer. The homohexamer assembles into an open ring structure.</text>
</comment>
<evidence type="ECO:0000256" key="7">
    <source>
        <dbReference type="ARBA" id="ARBA00023015"/>
    </source>
</evidence>
<keyword evidence="5 9" id="KW-0067">ATP-binding</keyword>
<dbReference type="Pfam" id="PF07498">
    <property type="entry name" value="Rho_N"/>
    <property type="match status" value="1"/>
</dbReference>
<dbReference type="InterPro" id="IPR003593">
    <property type="entry name" value="AAA+_ATPase"/>
</dbReference>
<proteinExistence type="inferred from homology"/>
<evidence type="ECO:0000256" key="3">
    <source>
        <dbReference type="ARBA" id="ARBA00022801"/>
    </source>
</evidence>
<dbReference type="Pfam" id="PF07497">
    <property type="entry name" value="Rho_RNA_bind"/>
    <property type="match status" value="1"/>
</dbReference>
<dbReference type="InterPro" id="IPR012340">
    <property type="entry name" value="NA-bd_OB-fold"/>
</dbReference>
<feature type="binding site" evidence="9">
    <location>
        <begin position="188"/>
        <end position="193"/>
    </location>
    <ligand>
        <name>ATP</name>
        <dbReference type="ChEBI" id="CHEBI:30616"/>
    </ligand>
</feature>
<feature type="binding site" evidence="9">
    <location>
        <begin position="176"/>
        <end position="181"/>
    </location>
    <ligand>
        <name>ATP</name>
        <dbReference type="ChEBI" id="CHEBI:30616"/>
    </ligand>
</feature>
<evidence type="ECO:0000256" key="11">
    <source>
        <dbReference type="PROSITE-ProRule" id="PRU01203"/>
    </source>
</evidence>
<dbReference type="SUPFAM" id="SSF52540">
    <property type="entry name" value="P-loop containing nucleoside triphosphate hydrolases"/>
    <property type="match status" value="1"/>
</dbReference>
<evidence type="ECO:0000256" key="8">
    <source>
        <dbReference type="ARBA" id="ARBA00023163"/>
    </source>
</evidence>
<dbReference type="InterPro" id="IPR027417">
    <property type="entry name" value="P-loop_NTPase"/>
</dbReference>
<comment type="caution">
    <text evidence="9">Lacks conserved residue(s) required for the propagation of feature annotation.</text>
</comment>
<protein>
    <recommendedName>
        <fullName evidence="9 10">Transcription termination factor Rho</fullName>
        <ecNumber evidence="9 10">3.6.4.-</ecNumber>
    </recommendedName>
    <alternativeName>
        <fullName evidence="9">ATP-dependent helicase Rho</fullName>
    </alternativeName>
</protein>
<accession>A0ABM8DRX4</accession>
<feature type="domain" description="Rho RNA-BD" evidence="12">
    <location>
        <begin position="58"/>
        <end position="133"/>
    </location>
</feature>
<evidence type="ECO:0000256" key="4">
    <source>
        <dbReference type="ARBA" id="ARBA00022806"/>
    </source>
</evidence>
<keyword evidence="8 9" id="KW-0804">Transcription</keyword>
<evidence type="ECO:0000256" key="1">
    <source>
        <dbReference type="ARBA" id="ARBA00022472"/>
    </source>
</evidence>
<feature type="binding site" evidence="9">
    <location>
        <position position="219"/>
    </location>
    <ligand>
        <name>ATP</name>
        <dbReference type="ChEBI" id="CHEBI:30616"/>
    </ligand>
</feature>
<sequence>MATPSQSPTVLSLQELKELSIGKLAELGKELDIDSPLSMRKQELVFRVLQAQAEREGQFFAEGVLEVLPEGFGFLRSPDANYLAGPEDIYISPSQIRKFNLRTGDTLSGMIRAPKEGEKFFAMLRVDAVNFDPPMTAKDRLHFDDLVPLYPKHHLRMERDAQELSTRVMDLMTPLGKGQRALIVAPPRTGKTVLLQNIANSITANHPEVFLIVLLIDERPEEVTDMERSVKGEVVSSTFDEPATRHVQVAEMVIEKAKRLVEHKKDVVILLDSITRLARAYNTVVPPSGKVLSGGVDSNALQRPKRFFGAARNIEGGGSLTIVATALIETGSRMDDVIFEEFKGTGNSEIVLDRKLSDKRIFPAMDIQKSGTRKEDLLIEPAKLAKIWVLRKVLSASGPSESMELLVDRLGKSKTNDEFLANLQEPPPRR</sequence>
<dbReference type="PANTHER" id="PTHR46425">
    <property type="entry name" value="TRANSCRIPTION TERMINATION FACTOR RHO"/>
    <property type="match status" value="1"/>
</dbReference>
<keyword evidence="2 9" id="KW-0547">Nucleotide-binding</keyword>
<name>A0ABM8DRX4_9BACT</name>
<keyword evidence="4 9" id="KW-0347">Helicase</keyword>
<dbReference type="CDD" id="cd04459">
    <property type="entry name" value="Rho_CSD"/>
    <property type="match status" value="1"/>
</dbReference>
<dbReference type="SMART" id="SM00357">
    <property type="entry name" value="CSP"/>
    <property type="match status" value="1"/>
</dbReference>
<evidence type="ECO:0000256" key="10">
    <source>
        <dbReference type="NCBIfam" id="TIGR00767"/>
    </source>
</evidence>
<keyword evidence="1 9" id="KW-0806">Transcription termination</keyword>
<dbReference type="HAMAP" id="MF_01884">
    <property type="entry name" value="Rho"/>
    <property type="match status" value="1"/>
</dbReference>
<evidence type="ECO:0000259" key="12">
    <source>
        <dbReference type="PROSITE" id="PS51856"/>
    </source>
</evidence>
<keyword evidence="6 9" id="KW-0694">RNA-binding</keyword>
<dbReference type="InterPro" id="IPR011113">
    <property type="entry name" value="Rho_RNA-bd"/>
</dbReference>
<dbReference type="CDD" id="cd01128">
    <property type="entry name" value="rho_factor_C"/>
    <property type="match status" value="1"/>
</dbReference>
<evidence type="ECO:0000256" key="5">
    <source>
        <dbReference type="ARBA" id="ARBA00022840"/>
    </source>
</evidence>
<dbReference type="Gene3D" id="2.40.50.140">
    <property type="entry name" value="Nucleic acid-binding proteins"/>
    <property type="match status" value="1"/>
</dbReference>
<dbReference type="SUPFAM" id="SSF68912">
    <property type="entry name" value="Rho N-terminal domain-like"/>
    <property type="match status" value="1"/>
</dbReference>
<comment type="similarity">
    <text evidence="9 11">Belongs to the Rho family.</text>
</comment>
<dbReference type="InterPro" id="IPR000194">
    <property type="entry name" value="ATPase_F1/V1/A1_a/bsu_nucl-bd"/>
</dbReference>
<dbReference type="PROSITE" id="PS51856">
    <property type="entry name" value="RHO_RNA_BD"/>
    <property type="match status" value="1"/>
</dbReference>
<evidence type="ECO:0000256" key="6">
    <source>
        <dbReference type="ARBA" id="ARBA00022884"/>
    </source>
</evidence>
<dbReference type="Proteomes" id="UP001242010">
    <property type="component" value="Chromosome"/>
</dbReference>
<dbReference type="InterPro" id="IPR011129">
    <property type="entry name" value="CSD"/>
</dbReference>
<keyword evidence="3 9" id="KW-0378">Hydrolase</keyword>
<evidence type="ECO:0000256" key="2">
    <source>
        <dbReference type="ARBA" id="ARBA00022741"/>
    </source>
</evidence>
<dbReference type="SMART" id="SM00382">
    <property type="entry name" value="AAA"/>
    <property type="match status" value="1"/>
</dbReference>
<keyword evidence="14" id="KW-1185">Reference proteome</keyword>